<reference evidence="2 3" key="1">
    <citation type="submission" date="2018-09" db="EMBL/GenBank/DDBJ databases">
        <title>Murine metabolic-syndrome-specific gut microbial biobank.</title>
        <authorList>
            <person name="Liu C."/>
        </authorList>
    </citation>
    <scope>NUCLEOTIDE SEQUENCE [LARGE SCALE GENOMIC DNA]</scope>
    <source>
        <strain evidence="2 3">0.1xD8-82</strain>
    </source>
</reference>
<accession>A0A3A9AJ24</accession>
<name>A0A3A9AJ24_9FIRM</name>
<dbReference type="InterPro" id="IPR005025">
    <property type="entry name" value="FMN_Rdtase-like_dom"/>
</dbReference>
<evidence type="ECO:0000313" key="2">
    <source>
        <dbReference type="EMBL" id="RKI91377.1"/>
    </source>
</evidence>
<dbReference type="EMBL" id="RAYQ01000010">
    <property type="protein sequence ID" value="RKI91377.1"/>
    <property type="molecule type" value="Genomic_DNA"/>
</dbReference>
<gene>
    <name evidence="2" type="ORF">D7V94_10805</name>
</gene>
<evidence type="ECO:0000313" key="3">
    <source>
        <dbReference type="Proteomes" id="UP000280696"/>
    </source>
</evidence>
<organism evidence="2 3">
    <name type="scientific">Parablautia intestinalis</name>
    <dbReference type="NCBI Taxonomy" id="2320100"/>
    <lineage>
        <taxon>Bacteria</taxon>
        <taxon>Bacillati</taxon>
        <taxon>Bacillota</taxon>
        <taxon>Clostridia</taxon>
        <taxon>Lachnospirales</taxon>
        <taxon>Lachnospiraceae</taxon>
        <taxon>Parablautia</taxon>
    </lineage>
</organism>
<dbReference type="RefSeq" id="WP_120469606.1">
    <property type="nucleotide sequence ID" value="NZ_RAYQ01000010.1"/>
</dbReference>
<evidence type="ECO:0000259" key="1">
    <source>
        <dbReference type="Pfam" id="PF03358"/>
    </source>
</evidence>
<dbReference type="Proteomes" id="UP000280696">
    <property type="component" value="Unassembled WGS sequence"/>
</dbReference>
<proteinExistence type="predicted"/>
<feature type="domain" description="NADPH-dependent FMN reductase-like" evidence="1">
    <location>
        <begin position="9"/>
        <end position="137"/>
    </location>
</feature>
<sequence length="221" mass="24845">MGDKRAICILASNKKEDQGKSISYYICKKIFGALDRKGISCELLNLRNYVLSPCTGCGACRVEDGCGKDNEFNRIYEKLSSADYLFFVSPQSITIPAKLCILFEKMEQVSSRQRGDDYNSQSELHGKLAGIISYDKGDNWSRGDCKIMVHDTISIVLAALGLKVIPYNSEWNTGIFLTVRNIPAGNETLLVKEHDWKIMEETVRRYVEVIVQTSKSLHAIC</sequence>
<comment type="caution">
    <text evidence="2">The sequence shown here is derived from an EMBL/GenBank/DDBJ whole genome shotgun (WGS) entry which is preliminary data.</text>
</comment>
<dbReference type="Pfam" id="PF03358">
    <property type="entry name" value="FMN_red"/>
    <property type="match status" value="1"/>
</dbReference>
<protein>
    <submittedName>
        <fullName evidence="2">Flavodoxin family protein</fullName>
    </submittedName>
</protein>
<keyword evidence="3" id="KW-1185">Reference proteome</keyword>
<dbReference type="OrthoDB" id="1767356at2"/>
<dbReference type="Gene3D" id="3.40.50.360">
    <property type="match status" value="1"/>
</dbReference>
<dbReference type="SUPFAM" id="SSF52218">
    <property type="entry name" value="Flavoproteins"/>
    <property type="match status" value="1"/>
</dbReference>
<dbReference type="GO" id="GO:0016491">
    <property type="term" value="F:oxidoreductase activity"/>
    <property type="evidence" value="ECO:0007669"/>
    <property type="project" value="InterPro"/>
</dbReference>
<dbReference type="AlphaFoldDB" id="A0A3A9AJ24"/>
<dbReference type="InterPro" id="IPR029039">
    <property type="entry name" value="Flavoprotein-like_sf"/>
</dbReference>